<reference evidence="3" key="2">
    <citation type="submission" date="2015-02" db="EMBL/GenBank/DDBJ databases">
        <title>Complete Genome Sequence of Pelosinus fermentans JBW45.</title>
        <authorList>
            <person name="De Leon K.B."/>
            <person name="Utturkar S.M."/>
            <person name="Camilleri L.B."/>
            <person name="Arkin A.P."/>
            <person name="Fields M.W."/>
            <person name="Brown S.D."/>
            <person name="Wall J.D."/>
        </authorList>
    </citation>
    <scope>NUCLEOTIDE SEQUENCE [LARGE SCALE GENOMIC DNA]</scope>
    <source>
        <strain evidence="3">JBW45</strain>
    </source>
</reference>
<evidence type="ECO:0000256" key="1">
    <source>
        <dbReference type="SAM" id="Phobius"/>
    </source>
</evidence>
<keyword evidence="1" id="KW-0812">Transmembrane</keyword>
<gene>
    <name evidence="2" type="ORF">JBW_01252</name>
</gene>
<dbReference type="HOGENOM" id="CLU_1693811_0_0_9"/>
<reference evidence="2 3" key="1">
    <citation type="journal article" date="2015" name="Genome Announc.">
        <title>Complete Genome Sequence of Pelosinus fermentans JBW45, a Member of a Remarkably Competitive Group of Negativicutes in the Firmicutes Phylum.</title>
        <authorList>
            <person name="De Leon K.B."/>
            <person name="Utturkar S.M."/>
            <person name="Camilleri L.B."/>
            <person name="Elias D.A."/>
            <person name="Arkin A.P."/>
            <person name="Fields M.W."/>
            <person name="Brown S.D."/>
            <person name="Wall J.D."/>
        </authorList>
    </citation>
    <scope>NUCLEOTIDE SEQUENCE [LARGE SCALE GENOMIC DNA]</scope>
    <source>
        <strain evidence="2 3">JBW45</strain>
    </source>
</reference>
<keyword evidence="1" id="KW-1133">Transmembrane helix</keyword>
<organism evidence="2 3">
    <name type="scientific">Pelosinus fermentans JBW45</name>
    <dbReference type="NCBI Taxonomy" id="1192197"/>
    <lineage>
        <taxon>Bacteria</taxon>
        <taxon>Bacillati</taxon>
        <taxon>Bacillota</taxon>
        <taxon>Negativicutes</taxon>
        <taxon>Selenomonadales</taxon>
        <taxon>Sporomusaceae</taxon>
        <taxon>Pelosinus</taxon>
    </lineage>
</organism>
<dbReference type="Proteomes" id="UP000005361">
    <property type="component" value="Chromosome"/>
</dbReference>
<feature type="transmembrane region" description="Helical" evidence="1">
    <location>
        <begin position="20"/>
        <end position="37"/>
    </location>
</feature>
<dbReference type="KEGG" id="pft:JBW_01252"/>
<evidence type="ECO:0000313" key="2">
    <source>
        <dbReference type="EMBL" id="AJQ26604.1"/>
    </source>
</evidence>
<name>I8TYX9_9FIRM</name>
<dbReference type="AlphaFoldDB" id="I8TYX9"/>
<dbReference type="STRING" id="1192197.JBW_01252"/>
<sequence>MAFSKGFKYKLLIFTVKKPHAVFIGFALILILVLYITNTSYTGIYIKATGTLNYDSNDQRCIHITTDISNKYKDAIDSKNYTVWYVRSDGKRYYGSITNIQNLKSSNRLQVEVIARREDCYEELGANYIEYKGPINLEIYFKRKNIINKILDKLF</sequence>
<keyword evidence="1" id="KW-0472">Membrane</keyword>
<accession>I8TYX9</accession>
<proteinExistence type="predicted"/>
<evidence type="ECO:0000313" key="3">
    <source>
        <dbReference type="Proteomes" id="UP000005361"/>
    </source>
</evidence>
<protein>
    <submittedName>
        <fullName evidence="2">Uncharacterized protein</fullName>
    </submittedName>
</protein>
<dbReference type="RefSeq" id="WP_007957008.1">
    <property type="nucleotide sequence ID" value="NZ_CP010978.1"/>
</dbReference>
<dbReference type="EMBL" id="CP010978">
    <property type="protein sequence ID" value="AJQ26604.1"/>
    <property type="molecule type" value="Genomic_DNA"/>
</dbReference>